<dbReference type="InterPro" id="IPR000914">
    <property type="entry name" value="SBP_5_dom"/>
</dbReference>
<dbReference type="Proteomes" id="UP000642070">
    <property type="component" value="Unassembled WGS sequence"/>
</dbReference>
<protein>
    <submittedName>
        <fullName evidence="6">Peptide ABC transporter</fullName>
    </submittedName>
</protein>
<dbReference type="GO" id="GO:0042597">
    <property type="term" value="C:periplasmic space"/>
    <property type="evidence" value="ECO:0007669"/>
    <property type="project" value="UniProtKB-ARBA"/>
</dbReference>
<dbReference type="Gene3D" id="3.40.190.10">
    <property type="entry name" value="Periplasmic binding protein-like II"/>
    <property type="match status" value="1"/>
</dbReference>
<dbReference type="InterPro" id="IPR039424">
    <property type="entry name" value="SBP_5"/>
</dbReference>
<dbReference type="EMBL" id="BMPI01000001">
    <property type="protein sequence ID" value="GGM04415.1"/>
    <property type="molecule type" value="Genomic_DNA"/>
</dbReference>
<accession>A0A917WG88</accession>
<dbReference type="InterPro" id="IPR030678">
    <property type="entry name" value="Peptide/Ni-bd"/>
</dbReference>
<dbReference type="Gene3D" id="3.90.76.10">
    <property type="entry name" value="Dipeptide-binding Protein, Domain 1"/>
    <property type="match status" value="1"/>
</dbReference>
<dbReference type="Gene3D" id="3.10.105.10">
    <property type="entry name" value="Dipeptide-binding Protein, Domain 3"/>
    <property type="match status" value="1"/>
</dbReference>
<proteinExistence type="inferred from homology"/>
<comment type="similarity">
    <text evidence="1">Belongs to the bacterial solute-binding protein 5 family.</text>
</comment>
<feature type="domain" description="Solute-binding protein family 5" evidence="5">
    <location>
        <begin position="87"/>
        <end position="430"/>
    </location>
</feature>
<gene>
    <name evidence="6" type="ORF">GCM10007977_002080</name>
</gene>
<keyword evidence="3 4" id="KW-0732">Signal</keyword>
<organism evidence="6 7">
    <name type="scientific">Dactylosporangium sucinum</name>
    <dbReference type="NCBI Taxonomy" id="1424081"/>
    <lineage>
        <taxon>Bacteria</taxon>
        <taxon>Bacillati</taxon>
        <taxon>Actinomycetota</taxon>
        <taxon>Actinomycetes</taxon>
        <taxon>Micromonosporales</taxon>
        <taxon>Micromonosporaceae</taxon>
        <taxon>Dactylosporangium</taxon>
    </lineage>
</organism>
<dbReference type="PANTHER" id="PTHR30290">
    <property type="entry name" value="PERIPLASMIC BINDING COMPONENT OF ABC TRANSPORTER"/>
    <property type="match status" value="1"/>
</dbReference>
<comment type="caution">
    <text evidence="6">The sequence shown here is derived from an EMBL/GenBank/DDBJ whole genome shotgun (WGS) entry which is preliminary data.</text>
</comment>
<dbReference type="Pfam" id="PF00496">
    <property type="entry name" value="SBP_bac_5"/>
    <property type="match status" value="1"/>
</dbReference>
<reference evidence="6" key="1">
    <citation type="journal article" date="2014" name="Int. J. Syst. Evol. Microbiol.">
        <title>Complete genome sequence of Corynebacterium casei LMG S-19264T (=DSM 44701T), isolated from a smear-ripened cheese.</title>
        <authorList>
            <consortium name="US DOE Joint Genome Institute (JGI-PGF)"/>
            <person name="Walter F."/>
            <person name="Albersmeier A."/>
            <person name="Kalinowski J."/>
            <person name="Ruckert C."/>
        </authorList>
    </citation>
    <scope>NUCLEOTIDE SEQUENCE</scope>
    <source>
        <strain evidence="6">JCM 19831</strain>
    </source>
</reference>
<evidence type="ECO:0000256" key="3">
    <source>
        <dbReference type="ARBA" id="ARBA00022729"/>
    </source>
</evidence>
<dbReference type="GO" id="GO:0043190">
    <property type="term" value="C:ATP-binding cassette (ABC) transporter complex"/>
    <property type="evidence" value="ECO:0007669"/>
    <property type="project" value="InterPro"/>
</dbReference>
<sequence>MSAPSWLRLRRMVIGGVAVLLTAAACGSGPAEENQGGGTPVDGGTLSVALSAEPDSLDPAGAAQAAAHQVFMQIYDPLVWLNPANGEYVGGLASSWTTSSDGLKTTFKLRTGVKFQDGTDFDASAVKFNFDRILDSSFKSPVARAKLGPLKTVTAVDPATVELTYATPFPSLLNSLSQHWLAIVSPAAVAKYGNSYGQHPVGTGPMSFVEWVTGDHVTLQRTADYAWGPSFLHQGKAYLDKLIFKIVPDDGARSAAVQSGDVQIAWNMPAADFSLLKKKGSDLTMVAAPWSGGSLALFLNTERAPTDDLAVRQAIQYGISRTDLINTALFGIYTPAEGPISPRTVGYTKAVEGRYPYDKAKAESLLDGAGWTMGSDGFRSKNGTRLALKIITHAQFNPIATGVQGLLKPLGFDVSVDIRAAAAATDANGKGEGTGGITGLVDSDASGIQLFYSSKNYGGFDWSRIKDTQIDDLLSRQTVETDVAKRHEILGELQTTIMDKALIYPIYQGAFLYGVSSRVGNLHTNVLAYPYYADVWLKP</sequence>
<dbReference type="SUPFAM" id="SSF53850">
    <property type="entry name" value="Periplasmic binding protein-like II"/>
    <property type="match status" value="1"/>
</dbReference>
<keyword evidence="2" id="KW-0813">Transport</keyword>
<evidence type="ECO:0000256" key="2">
    <source>
        <dbReference type="ARBA" id="ARBA00022448"/>
    </source>
</evidence>
<dbReference type="PIRSF" id="PIRSF002741">
    <property type="entry name" value="MppA"/>
    <property type="match status" value="1"/>
</dbReference>
<keyword evidence="7" id="KW-1185">Reference proteome</keyword>
<dbReference type="AlphaFoldDB" id="A0A917WG88"/>
<name>A0A917WG88_9ACTN</name>
<dbReference type="GO" id="GO:0015833">
    <property type="term" value="P:peptide transport"/>
    <property type="evidence" value="ECO:0007669"/>
    <property type="project" value="TreeGrafter"/>
</dbReference>
<evidence type="ECO:0000259" key="5">
    <source>
        <dbReference type="Pfam" id="PF00496"/>
    </source>
</evidence>
<evidence type="ECO:0000256" key="1">
    <source>
        <dbReference type="ARBA" id="ARBA00005695"/>
    </source>
</evidence>
<evidence type="ECO:0000256" key="4">
    <source>
        <dbReference type="SAM" id="SignalP"/>
    </source>
</evidence>
<evidence type="ECO:0000313" key="7">
    <source>
        <dbReference type="Proteomes" id="UP000642070"/>
    </source>
</evidence>
<feature type="chain" id="PRO_5039042137" evidence="4">
    <location>
        <begin position="32"/>
        <end position="539"/>
    </location>
</feature>
<feature type="signal peptide" evidence="4">
    <location>
        <begin position="1"/>
        <end position="31"/>
    </location>
</feature>
<dbReference type="PANTHER" id="PTHR30290:SF9">
    <property type="entry name" value="OLIGOPEPTIDE-BINDING PROTEIN APPA"/>
    <property type="match status" value="1"/>
</dbReference>
<dbReference type="GO" id="GO:1904680">
    <property type="term" value="F:peptide transmembrane transporter activity"/>
    <property type="evidence" value="ECO:0007669"/>
    <property type="project" value="TreeGrafter"/>
</dbReference>
<evidence type="ECO:0000313" key="6">
    <source>
        <dbReference type="EMBL" id="GGM04415.1"/>
    </source>
</evidence>
<reference evidence="6" key="2">
    <citation type="submission" date="2020-09" db="EMBL/GenBank/DDBJ databases">
        <authorList>
            <person name="Sun Q."/>
            <person name="Ohkuma M."/>
        </authorList>
    </citation>
    <scope>NUCLEOTIDE SEQUENCE</scope>
    <source>
        <strain evidence="6">JCM 19831</strain>
    </source>
</reference>